<accession>A0A6B9SWN5</accession>
<organism evidence="1 2">
    <name type="scientific">Sphaerotilus phage vB_SnaP-R1</name>
    <dbReference type="NCBI Taxonomy" id="2696336"/>
    <lineage>
        <taxon>Viruses</taxon>
        <taxon>Duplodnaviria</taxon>
        <taxon>Heunggongvirae</taxon>
        <taxon>Uroviricota</taxon>
        <taxon>Caudoviricetes</taxon>
        <taxon>Autographivirales</taxon>
        <taxon>Autoscriptoviridae</taxon>
        <taxon>Natansvirus</taxon>
        <taxon>Natansvirus SnaPR1</taxon>
    </lineage>
</organism>
<name>A0A6B9SWN5_9CAUD</name>
<dbReference type="Proteomes" id="UP000464416">
    <property type="component" value="Segment"/>
</dbReference>
<reference evidence="1 2" key="1">
    <citation type="submission" date="2019-12" db="EMBL/GenBank/DDBJ databases">
        <title>The first sequenced Sphaerotilus natans bacteriophage genome is one of a kind - characterization and potential to control this filamentous bacterium in WWTP.</title>
        <authorList>
            <person name="Ferreira R."/>
            <person name="Amado R."/>
            <person name="Padrao J."/>
            <person name="Ferreira V."/>
            <person name="Dias N.M."/>
            <person name="Melo L.D.R."/>
            <person name="Azeredo J."/>
            <person name="Santos S.B."/>
            <person name="Nicolau A."/>
        </authorList>
    </citation>
    <scope>NUCLEOTIDE SEQUENCE [LARGE SCALE GENOMIC DNA]</scope>
</reference>
<evidence type="ECO:0000313" key="1">
    <source>
        <dbReference type="EMBL" id="QHJ75347.1"/>
    </source>
</evidence>
<sequence>MRDFEIDKARYPYGDLRIGDNTFIANIPTLNKVYPHPVPLVLALHVALRLNTLHHGGQREALAGIVTSPSKLWQLVRDEAHACRSKGLIDHSEYLAVQLQEV</sequence>
<protein>
    <submittedName>
        <fullName evidence="1">Uncharacterized protein</fullName>
    </submittedName>
</protein>
<evidence type="ECO:0000313" key="2">
    <source>
        <dbReference type="Proteomes" id="UP000464416"/>
    </source>
</evidence>
<gene>
    <name evidence="1" type="ORF">SnaR1_gp15</name>
</gene>
<proteinExistence type="predicted"/>
<dbReference type="EMBL" id="MN844877">
    <property type="protein sequence ID" value="QHJ75347.1"/>
    <property type="molecule type" value="Genomic_DNA"/>
</dbReference>
<keyword evidence="2" id="KW-1185">Reference proteome</keyword>